<dbReference type="PANTHER" id="PTHR47359">
    <property type="entry name" value="PEPTIDOGLYCAN DL-ENDOPEPTIDASE CWLO"/>
    <property type="match status" value="1"/>
</dbReference>
<reference evidence="7" key="1">
    <citation type="journal article" date="2021" name="PeerJ">
        <title>Extensive microbial diversity within the chicken gut microbiome revealed by metagenomics and culture.</title>
        <authorList>
            <person name="Gilroy R."/>
            <person name="Ravi A."/>
            <person name="Getino M."/>
            <person name="Pursley I."/>
            <person name="Horton D.L."/>
            <person name="Alikhan N.F."/>
            <person name="Baker D."/>
            <person name="Gharbi K."/>
            <person name="Hall N."/>
            <person name="Watson M."/>
            <person name="Adriaenssens E.M."/>
            <person name="Foster-Nyarko E."/>
            <person name="Jarju S."/>
            <person name="Secka A."/>
            <person name="Antonio M."/>
            <person name="Oren A."/>
            <person name="Chaudhuri R.R."/>
            <person name="La Ragione R."/>
            <person name="Hildebrand F."/>
            <person name="Pallen M.J."/>
        </authorList>
    </citation>
    <scope>NUCLEOTIDE SEQUENCE</scope>
    <source>
        <strain evidence="7">CHK32-1732</strain>
    </source>
</reference>
<evidence type="ECO:0000256" key="5">
    <source>
        <dbReference type="SAM" id="MobiDB-lite"/>
    </source>
</evidence>
<evidence type="ECO:0000313" key="7">
    <source>
        <dbReference type="EMBL" id="HIW92766.1"/>
    </source>
</evidence>
<accession>A0A9D1RQU4</accession>
<evidence type="ECO:0000313" key="8">
    <source>
        <dbReference type="Proteomes" id="UP000824190"/>
    </source>
</evidence>
<feature type="compositionally biased region" description="Low complexity" evidence="5">
    <location>
        <begin position="252"/>
        <end position="264"/>
    </location>
</feature>
<feature type="compositionally biased region" description="Low complexity" evidence="5">
    <location>
        <begin position="72"/>
        <end position="92"/>
    </location>
</feature>
<dbReference type="Proteomes" id="UP000824190">
    <property type="component" value="Unassembled WGS sequence"/>
</dbReference>
<feature type="region of interest" description="Disordered" evidence="5">
    <location>
        <begin position="215"/>
        <end position="269"/>
    </location>
</feature>
<dbReference type="InterPro" id="IPR051794">
    <property type="entry name" value="PG_Endopeptidase_C40"/>
</dbReference>
<evidence type="ECO:0000256" key="4">
    <source>
        <dbReference type="ARBA" id="ARBA00022807"/>
    </source>
</evidence>
<gene>
    <name evidence="7" type="ORF">H9870_14025</name>
</gene>
<keyword evidence="3" id="KW-0378">Hydrolase</keyword>
<sequence>MRGSVVDRSPGQGCGRRHARFALYRYFHEERPTVAIRLKARGTTRRSTVRSTRTLLSFAVAAGLTVHATAVAAPSDSESSESSESGDSSATAESFLADLVGEVSSAEGAVSSMENELGGLRESVNKARVDVDRAQREAQEAQDNVTDARGRLDTSNSDVEEAQDQLDEIARSAYARGGDAAPVNLAAGGDVAADSLDRATYLRLASEEQQSEIDRLDLVRTQTANEESSLRESRDTADGKVGAARDAHAAAEEAYSSAQSSIAEKSSELEGLRSDLAAAQARLEAAKGAVDRVSSNDGASSFDKRRAAERAADRAEARFEGEGQAQDDSGSSPAETKVEEFDTTAEGTEGTEGAEGAEAADATAEATDPAATEGTDTAEVAEGAEGAEGDAATEAPEDTEATGETGEEEVSADPNAESELPEDSSAEGSADSADSAGSEGSAGSVESSFSPDEAGDDRRQAAIDGLVNAAGEATFAGINAHLEGNPEGAAEAAANAAQTAANDSYTNLPSDEGADQGGDGSGIIPSLPGSEGSEGAPGAEPADPDTSGTVDEKIERVIDRGMGVLGTPYSWGGGDANGPTLGVRDGGVADTHGDYAKVGFDCSGLMVYAFAAVGIELEKYSGYQYTSGGTQVPVGEAKRGDMLFWGSEGTSHVALYLGDGQMLEAPNSGDVVKVSEVRWDGIQPMAVRPIE</sequence>
<dbReference type="InterPro" id="IPR038765">
    <property type="entry name" value="Papain-like_cys_pep_sf"/>
</dbReference>
<organism evidence="7 8">
    <name type="scientific">Candidatus Corynebacterium avicola</name>
    <dbReference type="NCBI Taxonomy" id="2838527"/>
    <lineage>
        <taxon>Bacteria</taxon>
        <taxon>Bacillati</taxon>
        <taxon>Actinomycetota</taxon>
        <taxon>Actinomycetes</taxon>
        <taxon>Mycobacteriales</taxon>
        <taxon>Corynebacteriaceae</taxon>
        <taxon>Corynebacterium</taxon>
    </lineage>
</organism>
<feature type="region of interest" description="Disordered" evidence="5">
    <location>
        <begin position="71"/>
        <end position="92"/>
    </location>
</feature>
<feature type="compositionally biased region" description="Low complexity" evidence="5">
    <location>
        <begin position="525"/>
        <end position="541"/>
    </location>
</feature>
<dbReference type="GO" id="GO:0006508">
    <property type="term" value="P:proteolysis"/>
    <property type="evidence" value="ECO:0007669"/>
    <property type="project" value="UniProtKB-KW"/>
</dbReference>
<dbReference type="Gene3D" id="3.90.1720.10">
    <property type="entry name" value="endopeptidase domain like (from Nostoc punctiforme)"/>
    <property type="match status" value="1"/>
</dbReference>
<evidence type="ECO:0000256" key="3">
    <source>
        <dbReference type="ARBA" id="ARBA00022801"/>
    </source>
</evidence>
<feature type="compositionally biased region" description="Low complexity" evidence="5">
    <location>
        <begin position="489"/>
        <end position="501"/>
    </location>
</feature>
<evidence type="ECO:0000256" key="1">
    <source>
        <dbReference type="ARBA" id="ARBA00007074"/>
    </source>
</evidence>
<dbReference type="AlphaFoldDB" id="A0A9D1RQU4"/>
<evidence type="ECO:0000256" key="2">
    <source>
        <dbReference type="ARBA" id="ARBA00022670"/>
    </source>
</evidence>
<dbReference type="GO" id="GO:0008234">
    <property type="term" value="F:cysteine-type peptidase activity"/>
    <property type="evidence" value="ECO:0007669"/>
    <property type="project" value="UniProtKB-KW"/>
</dbReference>
<feature type="domain" description="NlpC/P60" evidence="6">
    <location>
        <begin position="551"/>
        <end position="691"/>
    </location>
</feature>
<reference evidence="7" key="2">
    <citation type="submission" date="2021-04" db="EMBL/GenBank/DDBJ databases">
        <authorList>
            <person name="Gilroy R."/>
        </authorList>
    </citation>
    <scope>NUCLEOTIDE SEQUENCE</scope>
    <source>
        <strain evidence="7">CHK32-1732</strain>
    </source>
</reference>
<dbReference type="EMBL" id="DXGC01000122">
    <property type="protein sequence ID" value="HIW92766.1"/>
    <property type="molecule type" value="Genomic_DNA"/>
</dbReference>
<feature type="region of interest" description="Disordered" evidence="5">
    <location>
        <begin position="489"/>
        <end position="550"/>
    </location>
</feature>
<feature type="compositionally biased region" description="Acidic residues" evidence="5">
    <location>
        <begin position="395"/>
        <end position="411"/>
    </location>
</feature>
<feature type="region of interest" description="Disordered" evidence="5">
    <location>
        <begin position="135"/>
        <end position="159"/>
    </location>
</feature>
<dbReference type="Gene3D" id="6.10.250.3150">
    <property type="match status" value="1"/>
</dbReference>
<protein>
    <submittedName>
        <fullName evidence="7">C40 family peptidase</fullName>
    </submittedName>
</protein>
<feature type="compositionally biased region" description="Basic and acidic residues" evidence="5">
    <location>
        <begin position="302"/>
        <end position="321"/>
    </location>
</feature>
<feature type="compositionally biased region" description="Low complexity" evidence="5">
    <location>
        <begin position="354"/>
        <end position="394"/>
    </location>
</feature>
<keyword evidence="4" id="KW-0788">Thiol protease</keyword>
<dbReference type="SUPFAM" id="SSF54001">
    <property type="entry name" value="Cysteine proteinases"/>
    <property type="match status" value="1"/>
</dbReference>
<dbReference type="PROSITE" id="PS51935">
    <property type="entry name" value="NLPC_P60"/>
    <property type="match status" value="1"/>
</dbReference>
<comment type="caution">
    <text evidence="7">The sequence shown here is derived from an EMBL/GenBank/DDBJ whole genome shotgun (WGS) entry which is preliminary data.</text>
</comment>
<name>A0A9D1RQU4_9CORY</name>
<feature type="compositionally biased region" description="Low complexity" evidence="5">
    <location>
        <begin position="426"/>
        <end position="448"/>
    </location>
</feature>
<feature type="compositionally biased region" description="Basic and acidic residues" evidence="5">
    <location>
        <begin position="228"/>
        <end position="251"/>
    </location>
</feature>
<feature type="region of interest" description="Disordered" evidence="5">
    <location>
        <begin position="284"/>
        <end position="465"/>
    </location>
</feature>
<comment type="similarity">
    <text evidence="1">Belongs to the peptidase C40 family.</text>
</comment>
<dbReference type="PANTHER" id="PTHR47359:SF3">
    <property type="entry name" value="NLP_P60 DOMAIN-CONTAINING PROTEIN-RELATED"/>
    <property type="match status" value="1"/>
</dbReference>
<evidence type="ECO:0000259" key="6">
    <source>
        <dbReference type="PROSITE" id="PS51935"/>
    </source>
</evidence>
<dbReference type="Pfam" id="PF00877">
    <property type="entry name" value="NLPC_P60"/>
    <property type="match status" value="1"/>
</dbReference>
<dbReference type="NCBIfam" id="NF046048">
    <property type="entry name" value="NlpC_P60_DIP1281"/>
    <property type="match status" value="1"/>
</dbReference>
<dbReference type="InterPro" id="IPR000064">
    <property type="entry name" value="NLP_P60_dom"/>
</dbReference>
<keyword evidence="2" id="KW-0645">Protease</keyword>
<proteinExistence type="inferred from homology"/>